<evidence type="ECO:0000313" key="4">
    <source>
        <dbReference type="EMBL" id="PAA55426.1"/>
    </source>
</evidence>
<dbReference type="EMBL" id="NIVC01002755">
    <property type="protein sequence ID" value="PAA55426.1"/>
    <property type="molecule type" value="Genomic_DNA"/>
</dbReference>
<keyword evidence="2" id="KW-0677">Repeat</keyword>
<dbReference type="Pfam" id="PF14580">
    <property type="entry name" value="LRR_9"/>
    <property type="match status" value="1"/>
</dbReference>
<feature type="region of interest" description="Disordered" evidence="3">
    <location>
        <begin position="160"/>
        <end position="188"/>
    </location>
</feature>
<feature type="compositionally biased region" description="Basic and acidic residues" evidence="3">
    <location>
        <begin position="160"/>
        <end position="169"/>
    </location>
</feature>
<dbReference type="Gene3D" id="3.80.10.10">
    <property type="entry name" value="Ribonuclease Inhibitor"/>
    <property type="match status" value="1"/>
</dbReference>
<accession>A0A267E1W2</accession>
<sequence>MESSGASNSSSPGGTAPNSSPSFTPPIKSEQLPVGKKLTKDLVLSKSKGGSLIEIKKIVVWGQKITDCSIVTEIPELEVASMNANKISSLEPFGQCPNLRELFLRSNCIEELQEIFYLKDLPNLQVLWLAGNPCTKNPKYRCTIVRNLEQLLKLDDMEISPEERARSESDGLLFEQPPAQPTAVEPAVASEPPLLLNLAEQMRPAEDVKLNEAAVSPPEEPALPSKAAESAAGTGNAEASSAEPSKPAPAPTTSADTPVVISESSAAANSMSPASRPSTAAAAGVVAPLPRYAMTEVRTAVLRLIRLLDQESLQLVMHTVRARLQEGAGATPDQQQPPQTAASVSPSFSLDNL</sequence>
<dbReference type="PANTHER" id="PTHR18849">
    <property type="entry name" value="LEUCINE RICH REPEAT PROTEIN"/>
    <property type="match status" value="1"/>
</dbReference>
<name>A0A267E1W2_9PLAT</name>
<comment type="caution">
    <text evidence="4">The sequence shown here is derived from an EMBL/GenBank/DDBJ whole genome shotgun (WGS) entry which is preliminary data.</text>
</comment>
<dbReference type="SUPFAM" id="SSF52058">
    <property type="entry name" value="L domain-like"/>
    <property type="match status" value="1"/>
</dbReference>
<dbReference type="Proteomes" id="UP000215902">
    <property type="component" value="Unassembled WGS sequence"/>
</dbReference>
<evidence type="ECO:0008006" key="6">
    <source>
        <dbReference type="Google" id="ProtNLM"/>
    </source>
</evidence>
<dbReference type="STRING" id="282301.A0A267E1W2"/>
<feature type="region of interest" description="Disordered" evidence="3">
    <location>
        <begin position="212"/>
        <end position="257"/>
    </location>
</feature>
<keyword evidence="5" id="KW-1185">Reference proteome</keyword>
<protein>
    <recommendedName>
        <fullName evidence="6">U2A'/phosphoprotein 32 family A C-terminal domain-containing protein</fullName>
    </recommendedName>
</protein>
<feature type="compositionally biased region" description="Polar residues" evidence="3">
    <location>
        <begin position="343"/>
        <end position="353"/>
    </location>
</feature>
<keyword evidence="1" id="KW-0433">Leucine-rich repeat</keyword>
<proteinExistence type="predicted"/>
<dbReference type="OrthoDB" id="1517790at2759"/>
<feature type="compositionally biased region" description="Low complexity" evidence="3">
    <location>
        <begin position="327"/>
        <end position="342"/>
    </location>
</feature>
<feature type="compositionally biased region" description="Low complexity" evidence="3">
    <location>
        <begin position="237"/>
        <end position="255"/>
    </location>
</feature>
<feature type="region of interest" description="Disordered" evidence="3">
    <location>
        <begin position="1"/>
        <end position="32"/>
    </location>
</feature>
<evidence type="ECO:0000256" key="1">
    <source>
        <dbReference type="ARBA" id="ARBA00022614"/>
    </source>
</evidence>
<dbReference type="PROSITE" id="PS51450">
    <property type="entry name" value="LRR"/>
    <property type="match status" value="1"/>
</dbReference>
<dbReference type="AlphaFoldDB" id="A0A267E1W2"/>
<gene>
    <name evidence="4" type="ORF">BOX15_Mlig032445g2</name>
</gene>
<reference evidence="4 5" key="1">
    <citation type="submission" date="2017-06" db="EMBL/GenBank/DDBJ databases">
        <title>A platform for efficient transgenesis in Macrostomum lignano, a flatworm model organism for stem cell research.</title>
        <authorList>
            <person name="Berezikov E."/>
        </authorList>
    </citation>
    <scope>NUCLEOTIDE SEQUENCE [LARGE SCALE GENOMIC DNA]</scope>
    <source>
        <strain evidence="4">DV1</strain>
        <tissue evidence="4">Whole organism</tissue>
    </source>
</reference>
<evidence type="ECO:0000256" key="2">
    <source>
        <dbReference type="ARBA" id="ARBA00022737"/>
    </source>
</evidence>
<dbReference type="InterPro" id="IPR032675">
    <property type="entry name" value="LRR_dom_sf"/>
</dbReference>
<evidence type="ECO:0000313" key="5">
    <source>
        <dbReference type="Proteomes" id="UP000215902"/>
    </source>
</evidence>
<feature type="compositionally biased region" description="Low complexity" evidence="3">
    <location>
        <begin position="1"/>
        <end position="22"/>
    </location>
</feature>
<organism evidence="4 5">
    <name type="scientific">Macrostomum lignano</name>
    <dbReference type="NCBI Taxonomy" id="282301"/>
    <lineage>
        <taxon>Eukaryota</taxon>
        <taxon>Metazoa</taxon>
        <taxon>Spiralia</taxon>
        <taxon>Lophotrochozoa</taxon>
        <taxon>Platyhelminthes</taxon>
        <taxon>Rhabditophora</taxon>
        <taxon>Macrostomorpha</taxon>
        <taxon>Macrostomida</taxon>
        <taxon>Macrostomidae</taxon>
        <taxon>Macrostomum</taxon>
    </lineage>
</organism>
<feature type="region of interest" description="Disordered" evidence="3">
    <location>
        <begin position="327"/>
        <end position="353"/>
    </location>
</feature>
<evidence type="ECO:0000256" key="3">
    <source>
        <dbReference type="SAM" id="MobiDB-lite"/>
    </source>
</evidence>
<dbReference type="PANTHER" id="PTHR18849:SF0">
    <property type="entry name" value="CILIA- AND FLAGELLA-ASSOCIATED PROTEIN 410-RELATED"/>
    <property type="match status" value="1"/>
</dbReference>
<dbReference type="InterPro" id="IPR001611">
    <property type="entry name" value="Leu-rich_rpt"/>
</dbReference>